<dbReference type="Proteomes" id="UP000191056">
    <property type="component" value="Unassembled WGS sequence"/>
</dbReference>
<dbReference type="SUPFAM" id="SSF55874">
    <property type="entry name" value="ATPase domain of HSP90 chaperone/DNA topoisomerase II/histidine kinase"/>
    <property type="match status" value="1"/>
</dbReference>
<dbReference type="InterPro" id="IPR000719">
    <property type="entry name" value="Prot_kinase_dom"/>
</dbReference>
<keyword evidence="7" id="KW-0902">Two-component regulatory system</keyword>
<reference evidence="13 14" key="1">
    <citation type="submission" date="2017-03" db="EMBL/GenBank/DDBJ databases">
        <title>Genome sequence of Clostridium chromiireducens DSM 23318.</title>
        <authorList>
            <person name="Poehlein A."/>
            <person name="Daniel R."/>
        </authorList>
    </citation>
    <scope>NUCLEOTIDE SEQUENCE [LARGE SCALE GENOMIC DNA]</scope>
    <source>
        <strain evidence="13 14">DSM 23318</strain>
    </source>
</reference>
<evidence type="ECO:0000259" key="12">
    <source>
        <dbReference type="PROSITE" id="PS50894"/>
    </source>
</evidence>
<dbReference type="InterPro" id="IPR036890">
    <property type="entry name" value="HATPase_C_sf"/>
</dbReference>
<evidence type="ECO:0000259" key="10">
    <source>
        <dbReference type="PROSITE" id="PS50011"/>
    </source>
</evidence>
<dbReference type="Pfam" id="PF00069">
    <property type="entry name" value="Pkinase"/>
    <property type="match status" value="1"/>
</dbReference>
<evidence type="ECO:0000256" key="4">
    <source>
        <dbReference type="ARBA" id="ARBA00022553"/>
    </source>
</evidence>
<dbReference type="PANTHER" id="PTHR43642:SF1">
    <property type="entry name" value="HYBRID SIGNAL TRANSDUCTION HISTIDINE KINASE G"/>
    <property type="match status" value="1"/>
</dbReference>
<dbReference type="SUPFAM" id="SSF56112">
    <property type="entry name" value="Protein kinase-like (PK-like)"/>
    <property type="match status" value="1"/>
</dbReference>
<evidence type="ECO:0000313" key="13">
    <source>
        <dbReference type="EMBL" id="OPJ63876.1"/>
    </source>
</evidence>
<feature type="domain" description="HPt" evidence="12">
    <location>
        <begin position="1637"/>
        <end position="1744"/>
    </location>
</feature>
<dbReference type="Pfam" id="PF02518">
    <property type="entry name" value="HATPase_c"/>
    <property type="match status" value="1"/>
</dbReference>
<accession>A0A1V4IVB1</accession>
<evidence type="ECO:0000256" key="9">
    <source>
        <dbReference type="SAM" id="Coils"/>
    </source>
</evidence>
<dbReference type="GO" id="GO:0004673">
    <property type="term" value="F:protein histidine kinase activity"/>
    <property type="evidence" value="ECO:0007669"/>
    <property type="project" value="UniProtKB-EC"/>
</dbReference>
<dbReference type="Gene3D" id="1.10.510.10">
    <property type="entry name" value="Transferase(Phosphotransferase) domain 1"/>
    <property type="match status" value="1"/>
</dbReference>
<dbReference type="SUPFAM" id="SSF52540">
    <property type="entry name" value="P-loop containing nucleoside triphosphate hydrolases"/>
    <property type="match status" value="1"/>
</dbReference>
<sequence>MPEISKYIITEKIYTNERTIVYRGKRKKDNLPVIIKQVNDETSDFTHIFSIRHEYEINQKINSDSIVRIYEIIEKEGSPFLVMEDFGGESLKSILRSKKFTINEFLNISLKIVQALCDIHNSNIVHNDLNPGNIIINTQTGVVKVTDFGMSSILEVDNRSIGNFEHVRGTIPYISPEQTGRMNRSIDYRTDFYSLGITLYELLIGHLPFTSNDELELIYCHLAKEPISPFKALSRIPKIISDIIMKLMEKMAENRYQSAEELKNDLQRCLNDFENNGQINSFVLGKNDISNRFIVSQKLYGRELEIKKLVNTLECSDSNSPKLITVSGYSGVGKSSLVNELRKFIVNQNGFYAVGKFDQLKHSLSYSALIQAFEEVIKQILSSSKSELEYWKNLFLKNIGSNSKIIIDIIPSFELIVGNQPNVPSLNPTEASNRFNFVFQTFVRICCSKEHPLTIFLDDIQWCDLASLKLIEKLLLDSELKNLTLLLSYRDNEIFGAHPLVLFLDNLEKSNVELIKVKLKNLELPHVCNLLKDTLHIDSDEIIPLGELCLNKTEGNPFFLNQFLQVLHKENLISFDSITRLWTWDLKLITNADITDNVVHFMIRKISKLNPEVKELLTLASCIGNSFDIRTLSIIAEKPKEKIYNLLNEALLDGLIALQDNKNNIQWHFIHDRIQQAAYNFVESTNKKELHLKLGRLLLSNSDEHYLNEKLFEILDHYSQGVDLINTLGERIQIAELELAAGIKSKNSIAYDFAANYLKCGISLLDDNSWIDQYDLTLNLHIEAAEAFYLSGNFESMMSIIPIVEVNVKTALDKVSIHRILIQAYAAQGNIPKAIDTGINCFKLLGFNFNRNPSKVEIITKLLQARLYLKSKTLESIPDSPVIKDKTLLSVLSIISSVGFMYYRADPLLLSYIVSEAVLILIKSGNSPEAPFLYGAYGLILCSIGDIDTGYSLSKLALRLLDILDAKEQKSKVYFMNNAFISHWKEPLKDLLPLFKEGYEAGLEVGDLEFASCNGFYYCNKAFYAGKSLAVLETEMPYFIESIKSFNQDLQLYLTQMMCQLVYNLRGKNENPTLLIGDVYDEAKMLPLHIKTADTTSVCSVYMIKLILCYLFDDHEAAALNAELTKKYIDSLKSTVAVPTFYFYASLNALERCKELPSIEQKSALRAVISNQHKMKKWAKHAPMNFLNKYYLVEAEKNRIQKKVTKAIDYYNKAIEFSNKNNLIQDEALSNELKAKLFIEKGDLKLGRFYIEEAHYLYMRWGANAKAKQLKKKYRNIFFTDSEANRLNYMNKLYFDSTSSSSDKTISMDAATIIKATQAISGEIILEDLLKKLTYILVENAGAQKAVYLINENNKYFIKAIGLAETNKIEVLQGCPIDDYEYIPKSLVNYVINSAETVILDRISLDEKFINDPYILEYNPKSILCMPILIKGDVSGLIYLENNLIDGAFSKDRIEILKIISSQIAISMENAHIYKNLENLNNTLERKVEERTLELNESMNKVYSLLDNSGEGFLIFDDNFIIDSEYSSECLNIFSRDISGLNVLNLLFSDSIDAVTTFSMSIKMIIETDDEFRKEMLLSLLPSNIYINKRYIKMKCKILSKLKFMLILTDITHEKELEEMVKDEQKRLKLVVAGFTNKNDISELVDSFIFFIESGYNEILEMNLSPHEKLSEIYRTIHTYKGSFSQFNFISLPKELHKIESKLSELKKEDSTFENIIMSIFESSCCYSAFKSDIKIITDVLGEHFFAEETKIFIDEALAIKLEKIAKLVGQNSMYKENKSLLEAIEIMRTIRFKNIKEMLIPYIDYTYKLAQSLDKKLCTLNINGDDIKVNPNIFSPFIKSLIHVFRNAVDHGIETPDERLENGKNELGNIRCTVQDHNSCISLIIEDDGIGIDTQRIKEKAIDKNLVSNVQATSLTREQLITLIFSDNFSTRDSINELSGRGYGLSAVKTEIEKLGGSINVETSLGHGTKFTFTFFNKEES</sequence>
<dbReference type="InterPro" id="IPR008207">
    <property type="entry name" value="Sig_transdc_His_kin_Hpt_dom"/>
</dbReference>
<name>A0A1V4IVB1_9CLOT</name>
<keyword evidence="9" id="KW-0175">Coiled coil</keyword>
<dbReference type="GO" id="GO:0000160">
    <property type="term" value="P:phosphorelay signal transduction system"/>
    <property type="evidence" value="ECO:0007669"/>
    <property type="project" value="UniProtKB-KW"/>
</dbReference>
<comment type="catalytic activity">
    <reaction evidence="1">
        <text>ATP + protein L-histidine = ADP + protein N-phospho-L-histidine.</text>
        <dbReference type="EC" id="2.7.13.3"/>
    </reaction>
</comment>
<dbReference type="InterPro" id="IPR041664">
    <property type="entry name" value="AAA_16"/>
</dbReference>
<dbReference type="Gene3D" id="3.40.50.300">
    <property type="entry name" value="P-loop containing nucleotide triphosphate hydrolases"/>
    <property type="match status" value="1"/>
</dbReference>
<gene>
    <name evidence="13" type="primary">frzE</name>
    <name evidence="13" type="ORF">CLCHR_13950</name>
</gene>
<dbReference type="CDD" id="cd14014">
    <property type="entry name" value="STKc_PknB_like"/>
    <property type="match status" value="1"/>
</dbReference>
<dbReference type="InterPro" id="IPR003594">
    <property type="entry name" value="HATPase_dom"/>
</dbReference>
<dbReference type="SUPFAM" id="SSF55781">
    <property type="entry name" value="GAF domain-like"/>
    <property type="match status" value="1"/>
</dbReference>
<dbReference type="FunFam" id="3.30.565.10:FF:000016">
    <property type="entry name" value="Chemotaxis protein CheA, putative"/>
    <property type="match status" value="1"/>
</dbReference>
<keyword evidence="4 8" id="KW-0597">Phosphoprotein</keyword>
<evidence type="ECO:0000256" key="6">
    <source>
        <dbReference type="ARBA" id="ARBA00022777"/>
    </source>
</evidence>
<keyword evidence="6" id="KW-0418">Kinase</keyword>
<feature type="modified residue" description="Phosphohistidine" evidence="8">
    <location>
        <position position="1678"/>
    </location>
</feature>
<keyword evidence="14" id="KW-1185">Reference proteome</keyword>
<feature type="domain" description="Histidine kinase" evidence="11">
    <location>
        <begin position="1842"/>
        <end position="1980"/>
    </location>
</feature>
<evidence type="ECO:0000256" key="5">
    <source>
        <dbReference type="ARBA" id="ARBA00022679"/>
    </source>
</evidence>
<organism evidence="13 14">
    <name type="scientific">Clostridium chromiireducens</name>
    <dbReference type="NCBI Taxonomy" id="225345"/>
    <lineage>
        <taxon>Bacteria</taxon>
        <taxon>Bacillati</taxon>
        <taxon>Bacillota</taxon>
        <taxon>Clostridia</taxon>
        <taxon>Eubacteriales</taxon>
        <taxon>Clostridiaceae</taxon>
        <taxon>Clostridium</taxon>
    </lineage>
</organism>
<protein>
    <recommendedName>
        <fullName evidence="2">histidine kinase</fullName>
        <ecNumber evidence="2">2.7.13.3</ecNumber>
    </recommendedName>
</protein>
<dbReference type="RefSeq" id="WP_079438969.1">
    <property type="nucleotide sequence ID" value="NZ_MZGT01000015.1"/>
</dbReference>
<evidence type="ECO:0000313" key="14">
    <source>
        <dbReference type="Proteomes" id="UP000191056"/>
    </source>
</evidence>
<dbReference type="Pfam" id="PF13191">
    <property type="entry name" value="AAA_16"/>
    <property type="match status" value="1"/>
</dbReference>
<evidence type="ECO:0000256" key="7">
    <source>
        <dbReference type="ARBA" id="ARBA00023012"/>
    </source>
</evidence>
<dbReference type="SMART" id="SM00065">
    <property type="entry name" value="GAF"/>
    <property type="match status" value="1"/>
</dbReference>
<dbReference type="PROSITE" id="PS50109">
    <property type="entry name" value="HIS_KIN"/>
    <property type="match status" value="1"/>
</dbReference>
<dbReference type="InterPro" id="IPR005467">
    <property type="entry name" value="His_kinase_dom"/>
</dbReference>
<proteinExistence type="predicted"/>
<dbReference type="Gene3D" id="3.30.565.10">
    <property type="entry name" value="Histidine kinase-like ATPase, C-terminal domain"/>
    <property type="match status" value="1"/>
</dbReference>
<keyword evidence="3" id="KW-0145">Chemotaxis</keyword>
<dbReference type="InterPro" id="IPR027417">
    <property type="entry name" value="P-loop_NTPase"/>
</dbReference>
<feature type="coiled-coil region" evidence="9">
    <location>
        <begin position="1470"/>
        <end position="1501"/>
    </location>
</feature>
<dbReference type="SMART" id="SM00387">
    <property type="entry name" value="HATPase_c"/>
    <property type="match status" value="1"/>
</dbReference>
<dbReference type="STRING" id="225345.CLCHR_13950"/>
<dbReference type="PROSITE" id="PS50011">
    <property type="entry name" value="PROTEIN_KINASE_DOM"/>
    <property type="match status" value="1"/>
</dbReference>
<dbReference type="EMBL" id="MZGT01000015">
    <property type="protein sequence ID" value="OPJ63876.1"/>
    <property type="molecule type" value="Genomic_DNA"/>
</dbReference>
<dbReference type="Pfam" id="PF01590">
    <property type="entry name" value="GAF"/>
    <property type="match status" value="1"/>
</dbReference>
<dbReference type="PROSITE" id="PS50894">
    <property type="entry name" value="HPT"/>
    <property type="match status" value="1"/>
</dbReference>
<dbReference type="EC" id="2.7.13.3" evidence="2"/>
<dbReference type="PANTHER" id="PTHR43642">
    <property type="entry name" value="HYBRID SIGNAL TRANSDUCTION HISTIDINE KINASE G"/>
    <property type="match status" value="1"/>
</dbReference>
<evidence type="ECO:0000256" key="1">
    <source>
        <dbReference type="ARBA" id="ARBA00000085"/>
    </source>
</evidence>
<dbReference type="Gene3D" id="3.30.450.40">
    <property type="match status" value="1"/>
</dbReference>
<dbReference type="InterPro" id="IPR003018">
    <property type="entry name" value="GAF"/>
</dbReference>
<keyword evidence="5 13" id="KW-0808">Transferase</keyword>
<dbReference type="InterPro" id="IPR011009">
    <property type="entry name" value="Kinase-like_dom_sf"/>
</dbReference>
<dbReference type="Gene3D" id="3.30.200.20">
    <property type="entry name" value="Phosphorylase Kinase, domain 1"/>
    <property type="match status" value="1"/>
</dbReference>
<evidence type="ECO:0000256" key="3">
    <source>
        <dbReference type="ARBA" id="ARBA00022500"/>
    </source>
</evidence>
<dbReference type="InterPro" id="IPR053159">
    <property type="entry name" value="Hybrid_Histidine_Kinase"/>
</dbReference>
<feature type="domain" description="Protein kinase" evidence="10">
    <location>
        <begin position="7"/>
        <end position="270"/>
    </location>
</feature>
<feature type="coiled-coil region" evidence="9">
    <location>
        <begin position="249"/>
        <end position="276"/>
    </location>
</feature>
<evidence type="ECO:0000259" key="11">
    <source>
        <dbReference type="PROSITE" id="PS50109"/>
    </source>
</evidence>
<dbReference type="InterPro" id="IPR004358">
    <property type="entry name" value="Sig_transdc_His_kin-like_C"/>
</dbReference>
<dbReference type="PRINTS" id="PR00344">
    <property type="entry name" value="BCTRLSENSOR"/>
</dbReference>
<dbReference type="GO" id="GO:0006935">
    <property type="term" value="P:chemotaxis"/>
    <property type="evidence" value="ECO:0007669"/>
    <property type="project" value="UniProtKB-KW"/>
</dbReference>
<dbReference type="InterPro" id="IPR029016">
    <property type="entry name" value="GAF-like_dom_sf"/>
</dbReference>
<evidence type="ECO:0000256" key="8">
    <source>
        <dbReference type="PROSITE-ProRule" id="PRU00110"/>
    </source>
</evidence>
<dbReference type="OrthoDB" id="9798098at2"/>
<comment type="caution">
    <text evidence="13">The sequence shown here is derived from an EMBL/GenBank/DDBJ whole genome shotgun (WGS) entry which is preliminary data.</text>
</comment>
<dbReference type="GO" id="GO:0005524">
    <property type="term" value="F:ATP binding"/>
    <property type="evidence" value="ECO:0007669"/>
    <property type="project" value="InterPro"/>
</dbReference>
<evidence type="ECO:0000256" key="2">
    <source>
        <dbReference type="ARBA" id="ARBA00012438"/>
    </source>
</evidence>